<proteinExistence type="predicted"/>
<organism evidence="1">
    <name type="scientific">Acinetobacter baumannii</name>
    <dbReference type="NCBI Taxonomy" id="470"/>
    <lineage>
        <taxon>Bacteria</taxon>
        <taxon>Pseudomonadati</taxon>
        <taxon>Pseudomonadota</taxon>
        <taxon>Gammaproteobacteria</taxon>
        <taxon>Moraxellales</taxon>
        <taxon>Moraxellaceae</taxon>
        <taxon>Acinetobacter</taxon>
        <taxon>Acinetobacter calcoaceticus/baumannii complex</taxon>
    </lineage>
</organism>
<dbReference type="EMBL" id="VMAF01000076">
    <property type="protein sequence ID" value="MDR8433123.1"/>
    <property type="molecule type" value="Genomic_DNA"/>
</dbReference>
<evidence type="ECO:0000313" key="1">
    <source>
        <dbReference type="EMBL" id="MDR8433123.1"/>
    </source>
</evidence>
<reference evidence="1" key="1">
    <citation type="submission" date="2019-07" db="EMBL/GenBank/DDBJ databases">
        <title>Biological characteristics of mucoid Acinetobacter baumannii from a general hospital in China.</title>
        <authorList>
            <person name="Hua X."/>
            <person name="Yu Y."/>
        </authorList>
    </citation>
    <scope>NUCLEOTIDE SEQUENCE</scope>
    <source>
        <strain evidence="1">N8</strain>
    </source>
</reference>
<gene>
    <name evidence="1" type="ORF">FPK63_18940</name>
</gene>
<comment type="caution">
    <text evidence="1">The sequence shown here is derived from an EMBL/GenBank/DDBJ whole genome shotgun (WGS) entry which is preliminary data.</text>
</comment>
<sequence length="52" mass="5785">MNQKYQIKLSQLIKGCFIYAIANYALAQPIVVEGVVPNEASKQAILMKMQSV</sequence>
<protein>
    <submittedName>
        <fullName evidence="1">OmpA family protein</fullName>
    </submittedName>
</protein>
<feature type="non-terminal residue" evidence="1">
    <location>
        <position position="52"/>
    </location>
</feature>
<dbReference type="AlphaFoldDB" id="A0ABD5DSG9"/>
<accession>A0ABD5DSG9</accession>
<name>A0ABD5DSG9_ACIBA</name>